<gene>
    <name evidence="2" type="ORF">PCA10_43390</name>
</gene>
<keyword evidence="1" id="KW-0812">Transmembrane</keyword>
<evidence type="ECO:0000313" key="2">
    <source>
        <dbReference type="EMBL" id="BAN50071.1"/>
    </source>
</evidence>
<accession>S6AYY3</accession>
<dbReference type="HOGENOM" id="CLU_2993353_0_0_6"/>
<dbReference type="EMBL" id="AP013068">
    <property type="protein sequence ID" value="BAN50071.1"/>
    <property type="molecule type" value="Genomic_DNA"/>
</dbReference>
<keyword evidence="1" id="KW-1133">Transmembrane helix</keyword>
<dbReference type="RefSeq" id="WP_016494204.1">
    <property type="nucleotide sequence ID" value="NC_021499.1"/>
</dbReference>
<evidence type="ECO:0000313" key="3">
    <source>
        <dbReference type="Proteomes" id="UP000015503"/>
    </source>
</evidence>
<protein>
    <submittedName>
        <fullName evidence="2">Uncharacterized protein</fullName>
    </submittedName>
</protein>
<keyword evidence="1" id="KW-0472">Membrane</keyword>
<reference evidence="2 3" key="1">
    <citation type="journal article" date="2013" name="Genome Announc.">
        <title>Complete Genome Sequence of the Carbazole Degrader Pseudomonas resinovorans Strain CA10 (NBRC 106553).</title>
        <authorList>
            <person name="Shintani M."/>
            <person name="Hosoyama A."/>
            <person name="Ohji S."/>
            <person name="Tsuchikane K."/>
            <person name="Takarada H."/>
            <person name="Yamazoe A."/>
            <person name="Fujita N."/>
            <person name="Nojiri H."/>
        </authorList>
    </citation>
    <scope>NUCLEOTIDE SEQUENCE [LARGE SCALE GENOMIC DNA]</scope>
    <source>
        <strain evidence="2 3">NBRC 106553</strain>
    </source>
</reference>
<sequence length="57" mass="6675">MNSQPDIERAQELERRIRVYEQLEELKAWPGALNAVDYIATTLMTLVLVVGFYLWGY</sequence>
<dbReference type="Proteomes" id="UP000015503">
    <property type="component" value="Chromosome"/>
</dbReference>
<feature type="transmembrane region" description="Helical" evidence="1">
    <location>
        <begin position="35"/>
        <end position="55"/>
    </location>
</feature>
<dbReference type="KEGG" id="pre:PCA10_43390"/>
<organism evidence="2 3">
    <name type="scientific">Metapseudomonas resinovorans NBRC 106553</name>
    <dbReference type="NCBI Taxonomy" id="1245471"/>
    <lineage>
        <taxon>Bacteria</taxon>
        <taxon>Pseudomonadati</taxon>
        <taxon>Pseudomonadota</taxon>
        <taxon>Gammaproteobacteria</taxon>
        <taxon>Pseudomonadales</taxon>
        <taxon>Pseudomonadaceae</taxon>
        <taxon>Metapseudomonas</taxon>
    </lineage>
</organism>
<name>S6AYY3_METRE</name>
<dbReference type="STRING" id="1245471.PCA10_43390"/>
<proteinExistence type="predicted"/>
<evidence type="ECO:0000256" key="1">
    <source>
        <dbReference type="SAM" id="Phobius"/>
    </source>
</evidence>
<keyword evidence="3" id="KW-1185">Reference proteome</keyword>
<dbReference type="PATRIC" id="fig|1245471.3.peg.4389"/>
<dbReference type="AlphaFoldDB" id="S6AYY3"/>